<reference evidence="1 2" key="1">
    <citation type="submission" date="2018-06" db="EMBL/GenBank/DDBJ databases">
        <title>Comparative genomics reveals the genomic features of Rhizophagus irregularis, R. cerebriforme, R. diaphanum and Gigaspora rosea, and their symbiotic lifestyle signature.</title>
        <authorList>
            <person name="Morin E."/>
            <person name="San Clemente H."/>
            <person name="Chen E.C.H."/>
            <person name="De La Providencia I."/>
            <person name="Hainaut M."/>
            <person name="Kuo A."/>
            <person name="Kohler A."/>
            <person name="Murat C."/>
            <person name="Tang N."/>
            <person name="Roy S."/>
            <person name="Loubradou J."/>
            <person name="Henrissat B."/>
            <person name="Grigoriev I.V."/>
            <person name="Corradi N."/>
            <person name="Roux C."/>
            <person name="Martin F.M."/>
        </authorList>
    </citation>
    <scope>NUCLEOTIDE SEQUENCE [LARGE SCALE GENOMIC DNA]</scope>
    <source>
        <strain evidence="1 2">DAOM 227022</strain>
    </source>
</reference>
<dbReference type="AlphaFoldDB" id="A0A397SDM0"/>
<keyword evidence="2" id="KW-1185">Reference proteome</keyword>
<sequence length="237" mass="27219">MSSYQKTHTLQSDIINIDLFLDSPIISTSQKASSSTSSPSNNTTDNNYTYTITDFEKFDYYMKFNTLPHIIHGSNPRIISDITAIVHSRDTHNKCLSDINHNERSSKLPSNVIDFVHQLATNSQSYNYHNQESFHYTYVIKLISTLTNFQDEVHFIHSGLPINTLSQMISDDCLKTLQEMVIRVLSFKERNDSKEISDNPPMQKNNLREPLQEIDSNNTNLEITMNTNNLVNLIKLV</sequence>
<accession>A0A397SDM0</accession>
<name>A0A397SDM0_9GLOM</name>
<proteinExistence type="predicted"/>
<evidence type="ECO:0000313" key="2">
    <source>
        <dbReference type="Proteomes" id="UP000265703"/>
    </source>
</evidence>
<dbReference type="Proteomes" id="UP000265703">
    <property type="component" value="Unassembled WGS sequence"/>
</dbReference>
<protein>
    <submittedName>
        <fullName evidence="1">Uncharacterized protein</fullName>
    </submittedName>
</protein>
<comment type="caution">
    <text evidence="1">The sequence shown here is derived from an EMBL/GenBank/DDBJ whole genome shotgun (WGS) entry which is preliminary data.</text>
</comment>
<dbReference type="EMBL" id="QKYT01000627">
    <property type="protein sequence ID" value="RIA82816.1"/>
    <property type="molecule type" value="Genomic_DNA"/>
</dbReference>
<evidence type="ECO:0000313" key="1">
    <source>
        <dbReference type="EMBL" id="RIA82816.1"/>
    </source>
</evidence>
<organism evidence="1 2">
    <name type="scientific">Glomus cerebriforme</name>
    <dbReference type="NCBI Taxonomy" id="658196"/>
    <lineage>
        <taxon>Eukaryota</taxon>
        <taxon>Fungi</taxon>
        <taxon>Fungi incertae sedis</taxon>
        <taxon>Mucoromycota</taxon>
        <taxon>Glomeromycotina</taxon>
        <taxon>Glomeromycetes</taxon>
        <taxon>Glomerales</taxon>
        <taxon>Glomeraceae</taxon>
        <taxon>Glomus</taxon>
    </lineage>
</organism>
<gene>
    <name evidence="1" type="ORF">C1645_834777</name>
</gene>